<dbReference type="OrthoDB" id="9784492at2"/>
<dbReference type="PATRIC" id="fig|1286635.3.peg.3028"/>
<feature type="domain" description="MOSC" evidence="1">
    <location>
        <begin position="17"/>
        <end position="142"/>
    </location>
</feature>
<proteinExistence type="predicted"/>
<dbReference type="SUPFAM" id="SSF50800">
    <property type="entry name" value="PK beta-barrel domain-like"/>
    <property type="match status" value="1"/>
</dbReference>
<dbReference type="GO" id="GO:0030170">
    <property type="term" value="F:pyridoxal phosphate binding"/>
    <property type="evidence" value="ECO:0007669"/>
    <property type="project" value="InterPro"/>
</dbReference>
<dbReference type="GO" id="GO:0003824">
    <property type="term" value="F:catalytic activity"/>
    <property type="evidence" value="ECO:0007669"/>
    <property type="project" value="InterPro"/>
</dbReference>
<sequence length="143" mass="15597">MKIVSIAVSKKKGTVKQCVDQAELLENHGIQGDAHAGDWHRQLSFLASESIDAASTPEFVLTFGDFAENIATTGIDWKSQTIGQKVRLGDTALVEITQIGKQCHKKCAIYYRTGDCIMPKQGVFAKILTGGTIRVGDEINLME</sequence>
<dbReference type="EMBL" id="APJX01000006">
    <property type="protein sequence ID" value="EMS78956.1"/>
    <property type="molecule type" value="Genomic_DNA"/>
</dbReference>
<dbReference type="InterPro" id="IPR011037">
    <property type="entry name" value="Pyrv_Knase-like_insert_dom_sf"/>
</dbReference>
<evidence type="ECO:0000259" key="1">
    <source>
        <dbReference type="PROSITE" id="PS51340"/>
    </source>
</evidence>
<accession>S0G4P9</accession>
<dbReference type="PROSITE" id="PS51340">
    <property type="entry name" value="MOSC"/>
    <property type="match status" value="1"/>
</dbReference>
<keyword evidence="3" id="KW-1185">Reference proteome</keyword>
<reference evidence="2 3" key="1">
    <citation type="journal article" date="2013" name="Genome Announc.">
        <title>Draft Genome Sequence of Desulfotignum phosphitoxidans DSM 13687 Strain FiPS-3.</title>
        <authorList>
            <person name="Poehlein A."/>
            <person name="Daniel R."/>
            <person name="Simeonova D.D."/>
        </authorList>
    </citation>
    <scope>NUCLEOTIDE SEQUENCE [LARGE SCALE GENOMIC DNA]</scope>
    <source>
        <strain evidence="2 3">DSM 13687</strain>
    </source>
</reference>
<gene>
    <name evidence="2" type="ORF">Dpo_6c01550</name>
</gene>
<dbReference type="InterPro" id="IPR005302">
    <property type="entry name" value="MoCF_Sase_C"/>
</dbReference>
<dbReference type="GO" id="GO:0030151">
    <property type="term" value="F:molybdenum ion binding"/>
    <property type="evidence" value="ECO:0007669"/>
    <property type="project" value="InterPro"/>
</dbReference>
<comment type="caution">
    <text evidence="2">The sequence shown here is derived from an EMBL/GenBank/DDBJ whole genome shotgun (WGS) entry which is preliminary data.</text>
</comment>
<dbReference type="Gene3D" id="2.40.33.20">
    <property type="entry name" value="PK beta-barrel domain-like"/>
    <property type="match status" value="1"/>
</dbReference>
<protein>
    <submittedName>
        <fullName evidence="2">MOCS domain-containing protein</fullName>
    </submittedName>
</protein>
<dbReference type="PANTHER" id="PTHR36930:SF1">
    <property type="entry name" value="MOSC DOMAIN-CONTAINING PROTEIN"/>
    <property type="match status" value="1"/>
</dbReference>
<dbReference type="Proteomes" id="UP000014216">
    <property type="component" value="Unassembled WGS sequence"/>
</dbReference>
<dbReference type="RefSeq" id="WP_006966796.1">
    <property type="nucleotide sequence ID" value="NZ_APJX01000006.1"/>
</dbReference>
<dbReference type="Pfam" id="PF03473">
    <property type="entry name" value="MOSC"/>
    <property type="match status" value="1"/>
</dbReference>
<dbReference type="AlphaFoldDB" id="S0G4P9"/>
<evidence type="ECO:0000313" key="3">
    <source>
        <dbReference type="Proteomes" id="UP000014216"/>
    </source>
</evidence>
<dbReference type="PANTHER" id="PTHR36930">
    <property type="entry name" value="METAL-SULFUR CLUSTER BIOSYNTHESIS PROTEINS YUAD-RELATED"/>
    <property type="match status" value="1"/>
</dbReference>
<evidence type="ECO:0000313" key="2">
    <source>
        <dbReference type="EMBL" id="EMS78956.1"/>
    </source>
</evidence>
<organism evidence="2 3">
    <name type="scientific">Desulfotignum phosphitoxidans DSM 13687</name>
    <dbReference type="NCBI Taxonomy" id="1286635"/>
    <lineage>
        <taxon>Bacteria</taxon>
        <taxon>Pseudomonadati</taxon>
        <taxon>Thermodesulfobacteriota</taxon>
        <taxon>Desulfobacteria</taxon>
        <taxon>Desulfobacterales</taxon>
        <taxon>Desulfobacteraceae</taxon>
        <taxon>Desulfotignum</taxon>
    </lineage>
</organism>
<dbReference type="InterPro" id="IPR052716">
    <property type="entry name" value="MOSC_domain"/>
</dbReference>
<name>S0G4P9_9BACT</name>